<dbReference type="OrthoDB" id="2536450at2759"/>
<accession>A0A9P6IM69</accession>
<dbReference type="Proteomes" id="UP000749646">
    <property type="component" value="Unassembled WGS sequence"/>
</dbReference>
<dbReference type="EMBL" id="JAAAHW010009750">
    <property type="protein sequence ID" value="KAF9936686.1"/>
    <property type="molecule type" value="Genomic_DNA"/>
</dbReference>
<comment type="caution">
    <text evidence="1">The sequence shown here is derived from an EMBL/GenBank/DDBJ whole genome shotgun (WGS) entry which is preliminary data.</text>
</comment>
<gene>
    <name evidence="1" type="ORF">BGZ65_002163</name>
</gene>
<protein>
    <submittedName>
        <fullName evidence="1">Uncharacterized protein</fullName>
    </submittedName>
</protein>
<sequence length="228" mass="25137">MSITALLADQRVNACIPLESLTKLINETNITPLFANETATTFCDLPRCDTQTVSHAQSKLCQLGGSCPIQLVPFKKGMCRRVRQEGNGTFCVTVLTEAINTYMIKHLDRIGAGGWDSLLSNSTQLRLFIQGMPKGALCNSCTRAMIKPLLNFISERQLTLDASIVAWVRTLQMEMTDSKRCGEGFFDDYSDNCPPQKSNSNHVAKGLSKAMSTIAWICVLFLVLPLIP</sequence>
<proteinExistence type="predicted"/>
<organism evidence="1 2">
    <name type="scientific">Modicella reniformis</name>
    <dbReference type="NCBI Taxonomy" id="1440133"/>
    <lineage>
        <taxon>Eukaryota</taxon>
        <taxon>Fungi</taxon>
        <taxon>Fungi incertae sedis</taxon>
        <taxon>Mucoromycota</taxon>
        <taxon>Mortierellomycotina</taxon>
        <taxon>Mortierellomycetes</taxon>
        <taxon>Mortierellales</taxon>
        <taxon>Mortierellaceae</taxon>
        <taxon>Modicella</taxon>
    </lineage>
</organism>
<evidence type="ECO:0000313" key="1">
    <source>
        <dbReference type="EMBL" id="KAF9936686.1"/>
    </source>
</evidence>
<name>A0A9P6IM69_9FUNG</name>
<reference evidence="1" key="1">
    <citation type="journal article" date="2020" name="Fungal Divers.">
        <title>Resolving the Mortierellaceae phylogeny through synthesis of multi-gene phylogenetics and phylogenomics.</title>
        <authorList>
            <person name="Vandepol N."/>
            <person name="Liber J."/>
            <person name="Desiro A."/>
            <person name="Na H."/>
            <person name="Kennedy M."/>
            <person name="Barry K."/>
            <person name="Grigoriev I.V."/>
            <person name="Miller A.N."/>
            <person name="O'Donnell K."/>
            <person name="Stajich J.E."/>
            <person name="Bonito G."/>
        </authorList>
    </citation>
    <scope>NUCLEOTIDE SEQUENCE</scope>
    <source>
        <strain evidence="1">MES-2147</strain>
    </source>
</reference>
<keyword evidence="2" id="KW-1185">Reference proteome</keyword>
<evidence type="ECO:0000313" key="2">
    <source>
        <dbReference type="Proteomes" id="UP000749646"/>
    </source>
</evidence>
<dbReference type="AlphaFoldDB" id="A0A9P6IM69"/>